<dbReference type="Gene3D" id="3.40.50.720">
    <property type="entry name" value="NAD(P)-binding Rossmann-like Domain"/>
    <property type="match status" value="1"/>
</dbReference>
<dbReference type="HOGENOM" id="CLU_007383_9_2_1"/>
<dbReference type="GO" id="GO:0016616">
    <property type="term" value="F:oxidoreductase activity, acting on the CH-OH group of donors, NAD or NADP as acceptor"/>
    <property type="evidence" value="ECO:0007669"/>
    <property type="project" value="TreeGrafter"/>
</dbReference>
<dbReference type="Proteomes" id="UP000001996">
    <property type="component" value="Unassembled WGS sequence"/>
</dbReference>
<evidence type="ECO:0000256" key="3">
    <source>
        <dbReference type="SAM" id="MobiDB-lite"/>
    </source>
</evidence>
<dbReference type="SMR" id="A5DX17"/>
<dbReference type="Pfam" id="PF01370">
    <property type="entry name" value="Epimerase"/>
    <property type="match status" value="1"/>
</dbReference>
<dbReference type="InterPro" id="IPR036291">
    <property type="entry name" value="NAD(P)-bd_dom_sf"/>
</dbReference>
<gene>
    <name evidence="5" type="ORF">LELG_01904</name>
</gene>
<dbReference type="InterPro" id="IPR050425">
    <property type="entry name" value="NAD(P)_dehydrat-like"/>
</dbReference>
<feature type="region of interest" description="Disordered" evidence="3">
    <location>
        <begin position="287"/>
        <end position="308"/>
    </location>
</feature>
<proteinExistence type="inferred from homology"/>
<evidence type="ECO:0000259" key="4">
    <source>
        <dbReference type="Pfam" id="PF01370"/>
    </source>
</evidence>
<protein>
    <recommendedName>
        <fullName evidence="4">NAD-dependent epimerase/dehydratase domain-containing protein</fullName>
    </recommendedName>
</protein>
<evidence type="ECO:0000256" key="2">
    <source>
        <dbReference type="ARBA" id="ARBA00023445"/>
    </source>
</evidence>
<feature type="compositionally biased region" description="Basic and acidic residues" evidence="3">
    <location>
        <begin position="290"/>
        <end position="299"/>
    </location>
</feature>
<keyword evidence="1" id="KW-0560">Oxidoreductase</keyword>
<comment type="similarity">
    <text evidence="2">Belongs to the NAD(P)-dependent epimerase/dehydratase family. Dihydroflavonol-4-reductase subfamily.</text>
</comment>
<dbReference type="STRING" id="379508.A5DX17"/>
<dbReference type="PANTHER" id="PTHR10366:SF564">
    <property type="entry name" value="STEROL-4-ALPHA-CARBOXYLATE 3-DEHYDROGENASE, DECARBOXYLATING"/>
    <property type="match status" value="1"/>
</dbReference>
<accession>A5DX17</accession>
<dbReference type="SUPFAM" id="SSF51735">
    <property type="entry name" value="NAD(P)-binding Rossmann-fold domains"/>
    <property type="match status" value="1"/>
</dbReference>
<dbReference type="InterPro" id="IPR001509">
    <property type="entry name" value="Epimerase_deHydtase"/>
</dbReference>
<dbReference type="AlphaFoldDB" id="A5DX17"/>
<keyword evidence="6" id="KW-1185">Reference proteome</keyword>
<dbReference type="InParanoid" id="A5DX17"/>
<name>A5DX17_LODEL</name>
<dbReference type="EMBL" id="CH981525">
    <property type="protein sequence ID" value="EDK43725.1"/>
    <property type="molecule type" value="Genomic_DNA"/>
</dbReference>
<dbReference type="PANTHER" id="PTHR10366">
    <property type="entry name" value="NAD DEPENDENT EPIMERASE/DEHYDRATASE"/>
    <property type="match status" value="1"/>
</dbReference>
<evidence type="ECO:0000313" key="6">
    <source>
        <dbReference type="Proteomes" id="UP000001996"/>
    </source>
</evidence>
<evidence type="ECO:0000256" key="1">
    <source>
        <dbReference type="ARBA" id="ARBA00023002"/>
    </source>
</evidence>
<dbReference type="OMA" id="HRAQFIA"/>
<dbReference type="FunFam" id="3.40.50.720:FF:000191">
    <property type="entry name" value="Methylglyoxal reductase (NADPH-dependent)"/>
    <property type="match status" value="1"/>
</dbReference>
<dbReference type="GeneID" id="5234345"/>
<reference evidence="5 6" key="1">
    <citation type="journal article" date="2009" name="Nature">
        <title>Evolution of pathogenicity and sexual reproduction in eight Candida genomes.</title>
        <authorList>
            <person name="Butler G."/>
            <person name="Rasmussen M.D."/>
            <person name="Lin M.F."/>
            <person name="Santos M.A."/>
            <person name="Sakthikumar S."/>
            <person name="Munro C.A."/>
            <person name="Rheinbay E."/>
            <person name="Grabherr M."/>
            <person name="Forche A."/>
            <person name="Reedy J.L."/>
            <person name="Agrafioti I."/>
            <person name="Arnaud M.B."/>
            <person name="Bates S."/>
            <person name="Brown A.J."/>
            <person name="Brunke S."/>
            <person name="Costanzo M.C."/>
            <person name="Fitzpatrick D.A."/>
            <person name="de Groot P.W."/>
            <person name="Harris D."/>
            <person name="Hoyer L.L."/>
            <person name="Hube B."/>
            <person name="Klis F.M."/>
            <person name="Kodira C."/>
            <person name="Lennard N."/>
            <person name="Logue M.E."/>
            <person name="Martin R."/>
            <person name="Neiman A.M."/>
            <person name="Nikolaou E."/>
            <person name="Quail M.A."/>
            <person name="Quinn J."/>
            <person name="Santos M.C."/>
            <person name="Schmitzberger F.F."/>
            <person name="Sherlock G."/>
            <person name="Shah P."/>
            <person name="Silverstein K.A."/>
            <person name="Skrzypek M.S."/>
            <person name="Soll D."/>
            <person name="Staggs R."/>
            <person name="Stansfield I."/>
            <person name="Stumpf M.P."/>
            <person name="Sudbery P.E."/>
            <person name="Srikantha T."/>
            <person name="Zeng Q."/>
            <person name="Berman J."/>
            <person name="Berriman M."/>
            <person name="Heitman J."/>
            <person name="Gow N.A."/>
            <person name="Lorenz M.C."/>
            <person name="Birren B.W."/>
            <person name="Kellis M."/>
            <person name="Cuomo C.A."/>
        </authorList>
    </citation>
    <scope>NUCLEOTIDE SEQUENCE [LARGE SCALE GENOMIC DNA]</scope>
    <source>
        <strain evidence="6">ATCC 11503 / BCRC 21390 / CBS 2605 / JCM 1781 / NBRC 1676 / NRRL YB-4239</strain>
    </source>
</reference>
<organism evidence="5 6">
    <name type="scientific">Lodderomyces elongisporus (strain ATCC 11503 / CBS 2605 / JCM 1781 / NBRC 1676 / NRRL YB-4239)</name>
    <name type="common">Yeast</name>
    <name type="synonym">Saccharomyces elongisporus</name>
    <dbReference type="NCBI Taxonomy" id="379508"/>
    <lineage>
        <taxon>Eukaryota</taxon>
        <taxon>Fungi</taxon>
        <taxon>Dikarya</taxon>
        <taxon>Ascomycota</taxon>
        <taxon>Saccharomycotina</taxon>
        <taxon>Pichiomycetes</taxon>
        <taxon>Debaryomycetaceae</taxon>
        <taxon>Candida/Lodderomyces clade</taxon>
        <taxon>Lodderomyces</taxon>
    </lineage>
</organism>
<sequence length="336" mass="37290">MSQTVFVSGATGFIAQHIVKQLLAEGYNVIGSVRSEAKGEDLKQLAQSDKFKYVVVPDIIKEGAFDKALIDNPEVSVFLHTASPVVIKTTDVEKELLNPAVEGTKNALLAIKAHGKNVKNVVVTSSVVTMFNSVAAPGSVSVINEESFNQVTREDTLKNPDEYGYPASKTLAEHEVWNFVKQEKPQFSVATIHPTYVFGPQAYEVKDKSQLNFSSEEINKILKLKPDDKLPAGANPFTDVRDVTKAHLLAFQHPEKFNNKRVLLKTGFWTNELIAYVINEHFPQLSVPKGNKEKSDEQLKNAPPLDDTKSRELLGFEYIPLEKSIVDSVQQIVEAK</sequence>
<dbReference type="KEGG" id="lel:PVL30_001872"/>
<feature type="domain" description="NAD-dependent epimerase/dehydratase" evidence="4">
    <location>
        <begin position="5"/>
        <end position="260"/>
    </location>
</feature>
<dbReference type="eggNOG" id="KOG1502">
    <property type="taxonomic scope" value="Eukaryota"/>
</dbReference>
<evidence type="ECO:0000313" key="5">
    <source>
        <dbReference type="EMBL" id="EDK43725.1"/>
    </source>
</evidence>
<dbReference type="VEuPathDB" id="FungiDB:LELG_01904"/>
<dbReference type="OrthoDB" id="2735536at2759"/>